<dbReference type="Gene3D" id="3.60.20.40">
    <property type="match status" value="1"/>
</dbReference>
<keyword evidence="3" id="KW-1133">Transmembrane helix</keyword>
<proteinExistence type="predicted"/>
<reference evidence="6" key="1">
    <citation type="submission" date="2017-02" db="UniProtKB">
        <authorList>
            <consortium name="WormBaseParasite"/>
        </authorList>
    </citation>
    <scope>IDENTIFICATION</scope>
</reference>
<evidence type="ECO:0000313" key="6">
    <source>
        <dbReference type="WBParaSite" id="EVEC_0000922301-mRNA-1"/>
    </source>
</evidence>
<name>A0A0N4VEU9_ENTVE</name>
<dbReference type="PANTHER" id="PTHR11686:SF9">
    <property type="entry name" value="RE13973P"/>
    <property type="match status" value="1"/>
</dbReference>
<feature type="binding site" evidence="2">
    <location>
        <position position="470"/>
    </location>
    <ligand>
        <name>L-glutamate</name>
        <dbReference type="ChEBI" id="CHEBI:29985"/>
    </ligand>
</feature>
<dbReference type="InterPro" id="IPR029055">
    <property type="entry name" value="Ntn_hydrolases_N"/>
</dbReference>
<keyword evidence="5" id="KW-1185">Reference proteome</keyword>
<dbReference type="GO" id="GO:0036374">
    <property type="term" value="F:glutathione hydrolase activity"/>
    <property type="evidence" value="ECO:0007669"/>
    <property type="project" value="InterPro"/>
</dbReference>
<dbReference type="EMBL" id="UXUI01009543">
    <property type="protein sequence ID" value="VDD93913.1"/>
    <property type="molecule type" value="Genomic_DNA"/>
</dbReference>
<feature type="transmembrane region" description="Helical" evidence="3">
    <location>
        <begin position="75"/>
        <end position="99"/>
    </location>
</feature>
<gene>
    <name evidence="4" type="ORF">EVEC_LOCUS8664</name>
</gene>
<dbReference type="WBParaSite" id="EVEC_0000922301-mRNA-1">
    <property type="protein sequence ID" value="EVEC_0000922301-mRNA-1"/>
    <property type="gene ID" value="EVEC_0000922301"/>
</dbReference>
<evidence type="ECO:0000313" key="5">
    <source>
        <dbReference type="Proteomes" id="UP000274131"/>
    </source>
</evidence>
<feature type="binding site" evidence="2">
    <location>
        <position position="381"/>
    </location>
    <ligand>
        <name>L-glutamate</name>
        <dbReference type="ChEBI" id="CHEBI:29985"/>
    </ligand>
</feature>
<evidence type="ECO:0000313" key="4">
    <source>
        <dbReference type="EMBL" id="VDD93913.1"/>
    </source>
</evidence>
<feature type="binding site" evidence="2">
    <location>
        <begin position="357"/>
        <end position="359"/>
    </location>
    <ligand>
        <name>L-glutamate</name>
        <dbReference type="ChEBI" id="CHEBI:29985"/>
    </ligand>
</feature>
<feature type="active site" description="Nucleophile" evidence="1">
    <location>
        <position position="339"/>
    </location>
</feature>
<evidence type="ECO:0000256" key="1">
    <source>
        <dbReference type="PIRSR" id="PIRSR600101-1"/>
    </source>
</evidence>
<dbReference type="GO" id="GO:0006751">
    <property type="term" value="P:glutathione catabolic process"/>
    <property type="evidence" value="ECO:0007669"/>
    <property type="project" value="InterPro"/>
</dbReference>
<protein>
    <submittedName>
        <fullName evidence="6">Gamma-glutamyltranspeptidase 1</fullName>
    </submittedName>
</protein>
<dbReference type="GO" id="GO:0005886">
    <property type="term" value="C:plasma membrane"/>
    <property type="evidence" value="ECO:0007669"/>
    <property type="project" value="TreeGrafter"/>
</dbReference>
<dbReference type="InterPro" id="IPR043137">
    <property type="entry name" value="GGT_ssub_C"/>
</dbReference>
<accession>A0A0N4VEU9</accession>
<keyword evidence="3" id="KW-0812">Transmembrane</keyword>
<dbReference type="STRING" id="51028.A0A0N4VEU9"/>
<dbReference type="Pfam" id="PF01019">
    <property type="entry name" value="G_glu_transpept"/>
    <property type="match status" value="3"/>
</dbReference>
<dbReference type="AlphaFoldDB" id="A0A0N4VEU9"/>
<evidence type="ECO:0000256" key="2">
    <source>
        <dbReference type="PIRSR" id="PIRSR600101-2"/>
    </source>
</evidence>
<feature type="transmembrane region" description="Helical" evidence="3">
    <location>
        <begin position="518"/>
        <end position="537"/>
    </location>
</feature>
<keyword evidence="3" id="KW-0472">Membrane</keyword>
<evidence type="ECO:0000256" key="3">
    <source>
        <dbReference type="SAM" id="Phobius"/>
    </source>
</evidence>
<dbReference type="PANTHER" id="PTHR11686">
    <property type="entry name" value="GAMMA GLUTAMYL TRANSPEPTIDASE"/>
    <property type="match status" value="1"/>
</dbReference>
<dbReference type="Proteomes" id="UP000274131">
    <property type="component" value="Unassembled WGS sequence"/>
</dbReference>
<dbReference type="SUPFAM" id="SSF56235">
    <property type="entry name" value="N-terminal nucleophile aminohydrolases (Ntn hydrolases)"/>
    <property type="match status" value="2"/>
</dbReference>
<sequence length="541" mass="60307">MMIVNSYLITLRRVRYLRLPLIGTAHKVQLGAMPPRIIKVNGSGTAAVIDGSGKLKEVFVFPKLILPNLKFFGDLPWLIVILEAVLIVSGIVAFFAYLITAGHSKLILTTTTPKNVVNTANRPKDYYKVSNYQRLDIAKFKKVAVVSNGALCNEIGRKILTLGGNAVDSAIATLFCIGATSPQSSGIGGGHFMTIYNSYGSKRVSWYDLISPTIMLCKTGFPISKQLADVLKKDRIKIMAEISMRQESSTMSFREFINPSTGNLYKEGEIMYRIKYAETLERLAEADDPVELFYKGAIAREIAREMREKGDIMYVKDAVELARNMTELEYAKNEEDHGTSHVSVVDENSNAVSATSTINWRFGSLRMSPHLGFIWNSQLNDFTANENFDIKKQQYSEGNIIRAGKKPMSSMSPTVVYNRKTGKVALSFSFSIFQTIITNAIAATRAHQLDMLISVQTPSEVKLVIGATGGLKQISSIATVVIRCLLLKQSLCDAIDTPYIYNQFSPYVVQYEKGFSQVNILSIFLKIFLPVFPLFFFQNKK</sequence>
<feature type="binding site" evidence="2">
    <location>
        <begin position="409"/>
        <end position="410"/>
    </location>
    <ligand>
        <name>L-glutamate</name>
        <dbReference type="ChEBI" id="CHEBI:29985"/>
    </ligand>
</feature>
<dbReference type="OrthoDB" id="1081007at2759"/>
<reference evidence="4 5" key="2">
    <citation type="submission" date="2018-10" db="EMBL/GenBank/DDBJ databases">
        <authorList>
            <consortium name="Pathogen Informatics"/>
        </authorList>
    </citation>
    <scope>NUCLEOTIDE SEQUENCE [LARGE SCALE GENOMIC DNA]</scope>
</reference>
<organism evidence="6">
    <name type="scientific">Enterobius vermicularis</name>
    <name type="common">Human pinworm</name>
    <dbReference type="NCBI Taxonomy" id="51028"/>
    <lineage>
        <taxon>Eukaryota</taxon>
        <taxon>Metazoa</taxon>
        <taxon>Ecdysozoa</taxon>
        <taxon>Nematoda</taxon>
        <taxon>Chromadorea</taxon>
        <taxon>Rhabditida</taxon>
        <taxon>Spirurina</taxon>
        <taxon>Oxyuridomorpha</taxon>
        <taxon>Oxyuroidea</taxon>
        <taxon>Oxyuridae</taxon>
        <taxon>Enterobius</taxon>
    </lineage>
</organism>
<dbReference type="InterPro" id="IPR000101">
    <property type="entry name" value="GGT_peptidase"/>
</dbReference>